<dbReference type="Gene3D" id="3.30.70.1170">
    <property type="entry name" value="Sun protein, domain 3"/>
    <property type="match status" value="1"/>
</dbReference>
<dbReference type="CDD" id="cd02440">
    <property type="entry name" value="AdoMet_MTases"/>
    <property type="match status" value="1"/>
</dbReference>
<dbReference type="GO" id="GO:0003723">
    <property type="term" value="F:RNA binding"/>
    <property type="evidence" value="ECO:0007669"/>
    <property type="project" value="UniProtKB-UniRule"/>
</dbReference>
<proteinExistence type="inferred from homology"/>
<dbReference type="GO" id="GO:0008757">
    <property type="term" value="F:S-adenosylmethionine-dependent methyltransferase activity"/>
    <property type="evidence" value="ECO:0007669"/>
    <property type="project" value="InterPro"/>
</dbReference>
<gene>
    <name evidence="9" type="ORF">DRP53_07910</name>
</gene>
<dbReference type="InterPro" id="IPR031341">
    <property type="entry name" value="Methyltr_RsmF_N"/>
</dbReference>
<dbReference type="GO" id="GO:0001510">
    <property type="term" value="P:RNA methylation"/>
    <property type="evidence" value="ECO:0007669"/>
    <property type="project" value="InterPro"/>
</dbReference>
<comment type="similarity">
    <text evidence="1 7">Belongs to the class I-like SAM-binding methyltransferase superfamily. RsmB/NOP family.</text>
</comment>
<evidence type="ECO:0000259" key="8">
    <source>
        <dbReference type="PROSITE" id="PS51686"/>
    </source>
</evidence>
<dbReference type="Pfam" id="PF01189">
    <property type="entry name" value="Methyltr_RsmB-F"/>
    <property type="match status" value="1"/>
</dbReference>
<sequence length="303" mass="34673">MRIYHRYQTIIEDYNDFIDALRRPLRTTIRINTLKAKKEMVLNMLADLEPEPLPYYEYGYRIEGDRIGNRVEHFLGLIYVQEATSLLPPLIMDLKPGLKVLDLCAAPGSKTTQIAQHMENTGLIVANDNSWERIRGLANNLDRAGVVNTVITRYDGKVIAKKITDYFDRVLVDAPCSAEGTIRQSRMVLYHWGLKNIERLSRLQIGLLISGFKALKKGGILIYSTCTFAPEENERVVSYLLKRFPAARIEPIRISGLKTRPGILSWQRERFNDEVVKTVRIYPQDNDTGGFYLARIRKVGDVA</sequence>
<dbReference type="PANTHER" id="PTHR22807:SF30">
    <property type="entry name" value="28S RRNA (CYTOSINE(4447)-C(5))-METHYLTRANSFERASE-RELATED"/>
    <property type="match status" value="1"/>
</dbReference>
<comment type="caution">
    <text evidence="9">The sequence shown here is derived from an EMBL/GenBank/DDBJ whole genome shotgun (WGS) entry which is preliminary data.</text>
</comment>
<feature type="binding site" evidence="7">
    <location>
        <position position="173"/>
    </location>
    <ligand>
        <name>S-adenosyl-L-methionine</name>
        <dbReference type="ChEBI" id="CHEBI:59789"/>
    </ligand>
</feature>
<dbReference type="InterPro" id="IPR011023">
    <property type="entry name" value="Nop2p"/>
</dbReference>
<feature type="domain" description="SAM-dependent MTase RsmB/NOP-type" evidence="8">
    <location>
        <begin position="17"/>
        <end position="299"/>
    </location>
</feature>
<dbReference type="InterPro" id="IPR049560">
    <property type="entry name" value="MeTrfase_RsmB-F_NOP2_cat"/>
</dbReference>
<feature type="active site" description="Nucleophile" evidence="7">
    <location>
        <position position="226"/>
    </location>
</feature>
<dbReference type="InterPro" id="IPR029063">
    <property type="entry name" value="SAM-dependent_MTases_sf"/>
</dbReference>
<keyword evidence="5 7" id="KW-0949">S-adenosyl-L-methionine</keyword>
<keyword evidence="3 7" id="KW-0489">Methyltransferase</keyword>
<evidence type="ECO:0000256" key="5">
    <source>
        <dbReference type="ARBA" id="ARBA00022691"/>
    </source>
</evidence>
<feature type="binding site" evidence="7">
    <location>
        <position position="155"/>
    </location>
    <ligand>
        <name>S-adenosyl-L-methionine</name>
        <dbReference type="ChEBI" id="CHEBI:59789"/>
    </ligand>
</feature>
<dbReference type="Gene3D" id="3.40.50.150">
    <property type="entry name" value="Vaccinia Virus protein VP39"/>
    <property type="match status" value="1"/>
</dbReference>
<dbReference type="SUPFAM" id="SSF53335">
    <property type="entry name" value="S-adenosyl-L-methionine-dependent methyltransferases"/>
    <property type="match status" value="1"/>
</dbReference>
<evidence type="ECO:0000313" key="10">
    <source>
        <dbReference type="Proteomes" id="UP000268469"/>
    </source>
</evidence>
<evidence type="ECO:0000256" key="2">
    <source>
        <dbReference type="ARBA" id="ARBA00022490"/>
    </source>
</evidence>
<dbReference type="PROSITE" id="PS01153">
    <property type="entry name" value="NOL1_NOP2_SUN"/>
    <property type="match status" value="1"/>
</dbReference>
<dbReference type="Proteomes" id="UP000268469">
    <property type="component" value="Unassembled WGS sequence"/>
</dbReference>
<dbReference type="Pfam" id="PF17125">
    <property type="entry name" value="Methyltr_RsmF_N"/>
    <property type="match status" value="1"/>
</dbReference>
<evidence type="ECO:0000256" key="4">
    <source>
        <dbReference type="ARBA" id="ARBA00022679"/>
    </source>
</evidence>
<dbReference type="InterPro" id="IPR001678">
    <property type="entry name" value="MeTrfase_RsmB-F_NOP2_dom"/>
</dbReference>
<accession>A0A660SFH6</accession>
<dbReference type="GO" id="GO:0006396">
    <property type="term" value="P:RNA processing"/>
    <property type="evidence" value="ECO:0007669"/>
    <property type="project" value="InterPro"/>
</dbReference>
<dbReference type="AlphaFoldDB" id="A0A660SFH6"/>
<name>A0A660SFH6_UNCW3</name>
<dbReference type="GO" id="GO:0008173">
    <property type="term" value="F:RNA methyltransferase activity"/>
    <property type="evidence" value="ECO:0007669"/>
    <property type="project" value="InterPro"/>
</dbReference>
<evidence type="ECO:0000256" key="1">
    <source>
        <dbReference type="ARBA" id="ARBA00007494"/>
    </source>
</evidence>
<evidence type="ECO:0000256" key="7">
    <source>
        <dbReference type="PROSITE-ProRule" id="PRU01023"/>
    </source>
</evidence>
<reference evidence="9 10" key="1">
    <citation type="submission" date="2018-06" db="EMBL/GenBank/DDBJ databases">
        <title>Extensive metabolic versatility and redundancy in microbially diverse, dynamic hydrothermal sediments.</title>
        <authorList>
            <person name="Dombrowski N."/>
            <person name="Teske A."/>
            <person name="Baker B.J."/>
        </authorList>
    </citation>
    <scope>NUCLEOTIDE SEQUENCE [LARGE SCALE GENOMIC DNA]</scope>
    <source>
        <strain evidence="9">B36_G15</strain>
    </source>
</reference>
<dbReference type="InterPro" id="IPR018314">
    <property type="entry name" value="RsmB/NOL1/NOP2-like_CS"/>
</dbReference>
<keyword evidence="4 7" id="KW-0808">Transferase</keyword>
<dbReference type="PANTHER" id="PTHR22807">
    <property type="entry name" value="NOP2 YEAST -RELATED NOL1/NOP2/FMU SUN DOMAIN-CONTAINING"/>
    <property type="match status" value="1"/>
</dbReference>
<dbReference type="PRINTS" id="PR02008">
    <property type="entry name" value="RCMTFAMILY"/>
</dbReference>
<dbReference type="NCBIfam" id="TIGR00446">
    <property type="entry name" value="nop2p"/>
    <property type="match status" value="1"/>
</dbReference>
<dbReference type="InterPro" id="IPR023267">
    <property type="entry name" value="RCMT"/>
</dbReference>
<dbReference type="PROSITE" id="PS51686">
    <property type="entry name" value="SAM_MT_RSMB_NOP"/>
    <property type="match status" value="1"/>
</dbReference>
<keyword evidence="2" id="KW-0963">Cytoplasm</keyword>
<evidence type="ECO:0000256" key="6">
    <source>
        <dbReference type="ARBA" id="ARBA00022884"/>
    </source>
</evidence>
<protein>
    <recommendedName>
        <fullName evidence="8">SAM-dependent MTase RsmB/NOP-type domain-containing protein</fullName>
    </recommendedName>
</protein>
<keyword evidence="6 7" id="KW-0694">RNA-binding</keyword>
<dbReference type="EMBL" id="QNBE01000079">
    <property type="protein sequence ID" value="RKX69544.1"/>
    <property type="molecule type" value="Genomic_DNA"/>
</dbReference>
<organism evidence="9 10">
    <name type="scientific">candidate division WOR-3 bacterium</name>
    <dbReference type="NCBI Taxonomy" id="2052148"/>
    <lineage>
        <taxon>Bacteria</taxon>
        <taxon>Bacteria division WOR-3</taxon>
    </lineage>
</organism>
<evidence type="ECO:0000313" key="9">
    <source>
        <dbReference type="EMBL" id="RKX69544.1"/>
    </source>
</evidence>
<feature type="binding site" evidence="7">
    <location>
        <position position="128"/>
    </location>
    <ligand>
        <name>S-adenosyl-L-methionine</name>
        <dbReference type="ChEBI" id="CHEBI:59789"/>
    </ligand>
</feature>
<feature type="binding site" evidence="7">
    <location>
        <begin position="104"/>
        <end position="110"/>
    </location>
    <ligand>
        <name>S-adenosyl-L-methionine</name>
        <dbReference type="ChEBI" id="CHEBI:59789"/>
    </ligand>
</feature>
<evidence type="ECO:0000256" key="3">
    <source>
        <dbReference type="ARBA" id="ARBA00022603"/>
    </source>
</evidence>